<reference evidence="3" key="2">
    <citation type="submission" date="2015-01" db="EMBL/GenBank/DDBJ databases">
        <title>Evolutionary Origins and Diversification of the Mycorrhizal Mutualists.</title>
        <authorList>
            <consortium name="DOE Joint Genome Institute"/>
            <consortium name="Mycorrhizal Genomics Consortium"/>
            <person name="Kohler A."/>
            <person name="Kuo A."/>
            <person name="Nagy L.G."/>
            <person name="Floudas D."/>
            <person name="Copeland A."/>
            <person name="Barry K.W."/>
            <person name="Cichocki N."/>
            <person name="Veneault-Fourrey C."/>
            <person name="LaButti K."/>
            <person name="Lindquist E.A."/>
            <person name="Lipzen A."/>
            <person name="Lundell T."/>
            <person name="Morin E."/>
            <person name="Murat C."/>
            <person name="Riley R."/>
            <person name="Ohm R."/>
            <person name="Sun H."/>
            <person name="Tunlid A."/>
            <person name="Henrissat B."/>
            <person name="Grigoriev I.V."/>
            <person name="Hibbett D.S."/>
            <person name="Martin F."/>
        </authorList>
    </citation>
    <scope>NUCLEOTIDE SEQUENCE [LARGE SCALE GENOMIC DNA]</scope>
    <source>
        <strain evidence="3">MAFF 305830</strain>
    </source>
</reference>
<reference evidence="2 3" key="1">
    <citation type="submission" date="2014-04" db="EMBL/GenBank/DDBJ databases">
        <authorList>
            <consortium name="DOE Joint Genome Institute"/>
            <person name="Kuo A."/>
            <person name="Zuccaro A."/>
            <person name="Kohler A."/>
            <person name="Nagy L.G."/>
            <person name="Floudas D."/>
            <person name="Copeland A."/>
            <person name="Barry K.W."/>
            <person name="Cichocki N."/>
            <person name="Veneault-Fourrey C."/>
            <person name="LaButti K."/>
            <person name="Lindquist E.A."/>
            <person name="Lipzen A."/>
            <person name="Lundell T."/>
            <person name="Morin E."/>
            <person name="Murat C."/>
            <person name="Sun H."/>
            <person name="Tunlid A."/>
            <person name="Henrissat B."/>
            <person name="Grigoriev I.V."/>
            <person name="Hibbett D.S."/>
            <person name="Martin F."/>
            <person name="Nordberg H.P."/>
            <person name="Cantor M.N."/>
            <person name="Hua S.X."/>
        </authorList>
    </citation>
    <scope>NUCLEOTIDE SEQUENCE [LARGE SCALE GENOMIC DNA]</scope>
    <source>
        <strain evidence="2 3">MAFF 305830</strain>
    </source>
</reference>
<name>A0A0C2W8U3_SERVB</name>
<proteinExistence type="predicted"/>
<gene>
    <name evidence="2" type="ORF">M408DRAFT_332727</name>
</gene>
<keyword evidence="3" id="KW-1185">Reference proteome</keyword>
<sequence>MERLSALEDVREWCAANLRKRLGSAAAIKSISRLEPEAGSSRLGTSPSDGRLNSSSSDSLVSA</sequence>
<organism evidence="2 3">
    <name type="scientific">Serendipita vermifera MAFF 305830</name>
    <dbReference type="NCBI Taxonomy" id="933852"/>
    <lineage>
        <taxon>Eukaryota</taxon>
        <taxon>Fungi</taxon>
        <taxon>Dikarya</taxon>
        <taxon>Basidiomycota</taxon>
        <taxon>Agaricomycotina</taxon>
        <taxon>Agaricomycetes</taxon>
        <taxon>Sebacinales</taxon>
        <taxon>Serendipitaceae</taxon>
        <taxon>Serendipita</taxon>
    </lineage>
</organism>
<dbReference type="Proteomes" id="UP000054097">
    <property type="component" value="Unassembled WGS sequence"/>
</dbReference>
<dbReference type="EMBL" id="KN824347">
    <property type="protein sequence ID" value="KIM22868.1"/>
    <property type="molecule type" value="Genomic_DNA"/>
</dbReference>
<dbReference type="AlphaFoldDB" id="A0A0C2W8U3"/>
<evidence type="ECO:0000256" key="1">
    <source>
        <dbReference type="SAM" id="MobiDB-lite"/>
    </source>
</evidence>
<feature type="compositionally biased region" description="Low complexity" evidence="1">
    <location>
        <begin position="46"/>
        <end position="63"/>
    </location>
</feature>
<accession>A0A0C2W8U3</accession>
<dbReference type="HOGENOM" id="CLU_2887249_0_0_1"/>
<evidence type="ECO:0000313" key="2">
    <source>
        <dbReference type="EMBL" id="KIM22868.1"/>
    </source>
</evidence>
<evidence type="ECO:0000313" key="3">
    <source>
        <dbReference type="Proteomes" id="UP000054097"/>
    </source>
</evidence>
<protein>
    <submittedName>
        <fullName evidence="2">Uncharacterized protein</fullName>
    </submittedName>
</protein>
<feature type="region of interest" description="Disordered" evidence="1">
    <location>
        <begin position="34"/>
        <end position="63"/>
    </location>
</feature>